<gene>
    <name evidence="1" type="ORF">L1987_11662</name>
</gene>
<comment type="caution">
    <text evidence="1">The sequence shown here is derived from an EMBL/GenBank/DDBJ whole genome shotgun (WGS) entry which is preliminary data.</text>
</comment>
<dbReference type="Proteomes" id="UP001056120">
    <property type="component" value="Linkage Group LG04"/>
</dbReference>
<name>A0ACB9JDU9_9ASTR</name>
<reference evidence="1 2" key="2">
    <citation type="journal article" date="2022" name="Mol. Ecol. Resour.">
        <title>The genomes of chicory, endive, great burdock and yacon provide insights into Asteraceae paleo-polyploidization history and plant inulin production.</title>
        <authorList>
            <person name="Fan W."/>
            <person name="Wang S."/>
            <person name="Wang H."/>
            <person name="Wang A."/>
            <person name="Jiang F."/>
            <person name="Liu H."/>
            <person name="Zhao H."/>
            <person name="Xu D."/>
            <person name="Zhang Y."/>
        </authorList>
    </citation>
    <scope>NUCLEOTIDE SEQUENCE [LARGE SCALE GENOMIC DNA]</scope>
    <source>
        <strain evidence="2">cv. Yunnan</strain>
        <tissue evidence="1">Leaves</tissue>
    </source>
</reference>
<reference evidence="2" key="1">
    <citation type="journal article" date="2022" name="Mol. Ecol. Resour.">
        <title>The genomes of chicory, endive, great burdock and yacon provide insights into Asteraceae palaeo-polyploidization history and plant inulin production.</title>
        <authorList>
            <person name="Fan W."/>
            <person name="Wang S."/>
            <person name="Wang H."/>
            <person name="Wang A."/>
            <person name="Jiang F."/>
            <person name="Liu H."/>
            <person name="Zhao H."/>
            <person name="Xu D."/>
            <person name="Zhang Y."/>
        </authorList>
    </citation>
    <scope>NUCLEOTIDE SEQUENCE [LARGE SCALE GENOMIC DNA]</scope>
    <source>
        <strain evidence="2">cv. Yunnan</strain>
    </source>
</reference>
<sequence length="110" mass="12683">MYGCCFHSCYIFQFLTPQLLQRTNKKKYIGIDAKFALETCIELWTQFVVVIMQFLLSHVILVLPVSSCRPPTFSCFLATSVDGFSRFWFIELFSSSGSLFLGCYHLNLDL</sequence>
<protein>
    <submittedName>
        <fullName evidence="1">Uncharacterized protein</fullName>
    </submittedName>
</protein>
<evidence type="ECO:0000313" key="2">
    <source>
        <dbReference type="Proteomes" id="UP001056120"/>
    </source>
</evidence>
<evidence type="ECO:0000313" key="1">
    <source>
        <dbReference type="EMBL" id="KAI3817863.1"/>
    </source>
</evidence>
<keyword evidence="2" id="KW-1185">Reference proteome</keyword>
<organism evidence="1 2">
    <name type="scientific">Smallanthus sonchifolius</name>
    <dbReference type="NCBI Taxonomy" id="185202"/>
    <lineage>
        <taxon>Eukaryota</taxon>
        <taxon>Viridiplantae</taxon>
        <taxon>Streptophyta</taxon>
        <taxon>Embryophyta</taxon>
        <taxon>Tracheophyta</taxon>
        <taxon>Spermatophyta</taxon>
        <taxon>Magnoliopsida</taxon>
        <taxon>eudicotyledons</taxon>
        <taxon>Gunneridae</taxon>
        <taxon>Pentapetalae</taxon>
        <taxon>asterids</taxon>
        <taxon>campanulids</taxon>
        <taxon>Asterales</taxon>
        <taxon>Asteraceae</taxon>
        <taxon>Asteroideae</taxon>
        <taxon>Heliantheae alliance</taxon>
        <taxon>Millerieae</taxon>
        <taxon>Smallanthus</taxon>
    </lineage>
</organism>
<proteinExistence type="predicted"/>
<dbReference type="EMBL" id="CM042021">
    <property type="protein sequence ID" value="KAI3817863.1"/>
    <property type="molecule type" value="Genomic_DNA"/>
</dbReference>
<accession>A0ACB9JDU9</accession>